<dbReference type="EMBL" id="JAWZYT010000731">
    <property type="protein sequence ID" value="KAK4319718.1"/>
    <property type="molecule type" value="Genomic_DNA"/>
</dbReference>
<sequence>MAPDVLDSPKICKIYDCLYTQIVRYVGALQQLFLAGASVMCTLLYSFRLHGEGLLICPLSSLLKRHSSVRNVGDNLGGEGSAYFLICKSERLLKLKILVNLSR</sequence>
<gene>
    <name evidence="1" type="ORF">Pmani_009375</name>
</gene>
<reference evidence="1" key="1">
    <citation type="submission" date="2023-11" db="EMBL/GenBank/DDBJ databases">
        <title>Genome assemblies of two species of porcelain crab, Petrolisthes cinctipes and Petrolisthes manimaculis (Anomura: Porcellanidae).</title>
        <authorList>
            <person name="Angst P."/>
        </authorList>
    </citation>
    <scope>NUCLEOTIDE SEQUENCE</scope>
    <source>
        <strain evidence="1">PB745_02</strain>
        <tissue evidence="1">Gill</tissue>
    </source>
</reference>
<evidence type="ECO:0000313" key="2">
    <source>
        <dbReference type="Proteomes" id="UP001292094"/>
    </source>
</evidence>
<protein>
    <submittedName>
        <fullName evidence="1">Uncharacterized protein</fullName>
    </submittedName>
</protein>
<keyword evidence="2" id="KW-1185">Reference proteome</keyword>
<dbReference type="Proteomes" id="UP001292094">
    <property type="component" value="Unassembled WGS sequence"/>
</dbReference>
<name>A0AAE1Q4E0_9EUCA</name>
<organism evidence="1 2">
    <name type="scientific">Petrolisthes manimaculis</name>
    <dbReference type="NCBI Taxonomy" id="1843537"/>
    <lineage>
        <taxon>Eukaryota</taxon>
        <taxon>Metazoa</taxon>
        <taxon>Ecdysozoa</taxon>
        <taxon>Arthropoda</taxon>
        <taxon>Crustacea</taxon>
        <taxon>Multicrustacea</taxon>
        <taxon>Malacostraca</taxon>
        <taxon>Eumalacostraca</taxon>
        <taxon>Eucarida</taxon>
        <taxon>Decapoda</taxon>
        <taxon>Pleocyemata</taxon>
        <taxon>Anomura</taxon>
        <taxon>Galatheoidea</taxon>
        <taxon>Porcellanidae</taxon>
        <taxon>Petrolisthes</taxon>
    </lineage>
</organism>
<accession>A0AAE1Q4E0</accession>
<proteinExistence type="predicted"/>
<dbReference type="AlphaFoldDB" id="A0AAE1Q4E0"/>
<evidence type="ECO:0000313" key="1">
    <source>
        <dbReference type="EMBL" id="KAK4319718.1"/>
    </source>
</evidence>
<comment type="caution">
    <text evidence="1">The sequence shown here is derived from an EMBL/GenBank/DDBJ whole genome shotgun (WGS) entry which is preliminary data.</text>
</comment>